<evidence type="ECO:0000313" key="3">
    <source>
        <dbReference type="Proteomes" id="UP000444316"/>
    </source>
</evidence>
<protein>
    <recommendedName>
        <fullName evidence="4">DUF1007 family protein</fullName>
    </recommendedName>
</protein>
<name>A0A845I3K2_9BURK</name>
<dbReference type="AlphaFoldDB" id="A0A845I3K2"/>
<gene>
    <name evidence="2" type="ORF">GTP23_10140</name>
</gene>
<accession>A0A845I3K2</accession>
<keyword evidence="3" id="KW-1185">Reference proteome</keyword>
<dbReference type="RefSeq" id="WP_161035035.1">
    <property type="nucleotide sequence ID" value="NZ_WWCL01000002.1"/>
</dbReference>
<feature type="signal peptide" evidence="1">
    <location>
        <begin position="1"/>
        <end position="23"/>
    </location>
</feature>
<dbReference type="EMBL" id="WWCL01000002">
    <property type="protein sequence ID" value="MYN45408.1"/>
    <property type="molecule type" value="Genomic_DNA"/>
</dbReference>
<sequence>MKRRLPALSLLASTLLLAGGLLAASSAAAHNFHMGLADIRYNARSGNTEIVHTYTAHDLATLLTDLYGRNLDLGQPDSEAAIRKYVERQFYLEDAGGRRLPLEWLGVKADADSVTIYQEIAGRKLAPATRIHNTVLIDFQPAQKNTVNVQTDGPVQTLIFDQQHVQLEVR</sequence>
<keyword evidence="1" id="KW-0732">Signal</keyword>
<evidence type="ECO:0008006" key="4">
    <source>
        <dbReference type="Google" id="ProtNLM"/>
    </source>
</evidence>
<dbReference type="Pfam" id="PF20420">
    <property type="entry name" value="DUF6702"/>
    <property type="match status" value="1"/>
</dbReference>
<evidence type="ECO:0000313" key="2">
    <source>
        <dbReference type="EMBL" id="MYN45408.1"/>
    </source>
</evidence>
<reference evidence="2" key="1">
    <citation type="submission" date="2019-12" db="EMBL/GenBank/DDBJ databases">
        <title>Novel species isolated from a subtropical stream in China.</title>
        <authorList>
            <person name="Lu H."/>
        </authorList>
    </citation>
    <scope>NUCLEOTIDE SEQUENCE [LARGE SCALE GENOMIC DNA]</scope>
    <source>
        <strain evidence="2">FT93W</strain>
    </source>
</reference>
<feature type="chain" id="PRO_5032792177" description="DUF1007 family protein" evidence="1">
    <location>
        <begin position="24"/>
        <end position="170"/>
    </location>
</feature>
<dbReference type="InterPro" id="IPR046525">
    <property type="entry name" value="DUF6702"/>
</dbReference>
<dbReference type="Proteomes" id="UP000444316">
    <property type="component" value="Unassembled WGS sequence"/>
</dbReference>
<comment type="caution">
    <text evidence="2">The sequence shown here is derived from an EMBL/GenBank/DDBJ whole genome shotgun (WGS) entry which is preliminary data.</text>
</comment>
<organism evidence="2 3">
    <name type="scientific">Duganella fentianensis</name>
    <dbReference type="NCBI Taxonomy" id="2692177"/>
    <lineage>
        <taxon>Bacteria</taxon>
        <taxon>Pseudomonadati</taxon>
        <taxon>Pseudomonadota</taxon>
        <taxon>Betaproteobacteria</taxon>
        <taxon>Burkholderiales</taxon>
        <taxon>Oxalobacteraceae</taxon>
        <taxon>Telluria group</taxon>
        <taxon>Duganella</taxon>
    </lineage>
</organism>
<proteinExistence type="predicted"/>
<evidence type="ECO:0000256" key="1">
    <source>
        <dbReference type="SAM" id="SignalP"/>
    </source>
</evidence>